<evidence type="ECO:0000313" key="1">
    <source>
        <dbReference type="Ensembl" id="ENSGMOP00000043335.1"/>
    </source>
</evidence>
<dbReference type="PANTHER" id="PTHR41161:SF1">
    <property type="entry name" value="PROTEIN NCBP2AS2"/>
    <property type="match status" value="1"/>
</dbReference>
<reference evidence="1" key="1">
    <citation type="submission" date="2025-08" db="UniProtKB">
        <authorList>
            <consortium name="Ensembl"/>
        </authorList>
    </citation>
    <scope>IDENTIFICATION</scope>
</reference>
<dbReference type="InterPro" id="IPR042407">
    <property type="entry name" value="NCBP2-AS2"/>
</dbReference>
<dbReference type="AlphaFoldDB" id="A0A8C5BC35"/>
<name>A0A8C5BC35_GADMO</name>
<organism evidence="1 2">
    <name type="scientific">Gadus morhua</name>
    <name type="common">Atlantic cod</name>
    <dbReference type="NCBI Taxonomy" id="8049"/>
    <lineage>
        <taxon>Eukaryota</taxon>
        <taxon>Metazoa</taxon>
        <taxon>Chordata</taxon>
        <taxon>Craniata</taxon>
        <taxon>Vertebrata</taxon>
        <taxon>Euteleostomi</taxon>
        <taxon>Actinopterygii</taxon>
        <taxon>Neopterygii</taxon>
        <taxon>Teleostei</taxon>
        <taxon>Neoteleostei</taxon>
        <taxon>Acanthomorphata</taxon>
        <taxon>Zeiogadaria</taxon>
        <taxon>Gadariae</taxon>
        <taxon>Gadiformes</taxon>
        <taxon>Gadoidei</taxon>
        <taxon>Gadidae</taxon>
        <taxon>Gadus</taxon>
    </lineage>
</organism>
<keyword evidence="2" id="KW-1185">Reference proteome</keyword>
<evidence type="ECO:0000313" key="2">
    <source>
        <dbReference type="Proteomes" id="UP000694546"/>
    </source>
</evidence>
<protein>
    <submittedName>
        <fullName evidence="1">NCBP2 antisense 2 (head to head)</fullName>
    </submittedName>
</protein>
<dbReference type="GeneTree" id="ENSGT00390000001143"/>
<dbReference type="PANTHER" id="PTHR41161">
    <property type="entry name" value="PROTEIN NCBP2AS2"/>
    <property type="match status" value="1"/>
</dbReference>
<dbReference type="Proteomes" id="UP000694546">
    <property type="component" value="Chromosome 8"/>
</dbReference>
<sequence>MILRYLFSALIKKSDAVEKLAESRPMRRAAQLTAYAAIKAQLFGKDAVTKVLKSNTVRQIRQETFELPRSVDDMGRKAGRLKDSLVRDVKDGVNVASKQIKRKGR</sequence>
<accession>A0A8C5BC35</accession>
<reference evidence="1" key="2">
    <citation type="submission" date="2025-09" db="UniProtKB">
        <authorList>
            <consortium name="Ensembl"/>
        </authorList>
    </citation>
    <scope>IDENTIFICATION</scope>
</reference>
<proteinExistence type="predicted"/>
<dbReference type="OMA" id="FVPVEYF"/>
<dbReference type="Ensembl" id="ENSGMOT00000028454.1">
    <property type="protein sequence ID" value="ENSGMOP00000043335.1"/>
    <property type="gene ID" value="ENSGMOG00000030971.1"/>
</dbReference>